<name>A0A240ULX4_9GAMM</name>
<dbReference type="InterPro" id="IPR049560">
    <property type="entry name" value="MeTrfase_RsmB-F_NOP2_cat"/>
</dbReference>
<evidence type="ECO:0000256" key="7">
    <source>
        <dbReference type="ARBA" id="ARBA00022679"/>
    </source>
</evidence>
<dbReference type="GO" id="GO:0006355">
    <property type="term" value="P:regulation of DNA-templated transcription"/>
    <property type="evidence" value="ECO:0007669"/>
    <property type="project" value="InterPro"/>
</dbReference>
<feature type="binding site" evidence="13">
    <location>
        <position position="314"/>
    </location>
    <ligand>
        <name>S-adenosyl-L-methionine</name>
        <dbReference type="ChEBI" id="CHEBI:59789"/>
    </ligand>
</feature>
<dbReference type="PROSITE" id="PS51686">
    <property type="entry name" value="SAM_MT_RSMB_NOP"/>
    <property type="match status" value="1"/>
</dbReference>
<keyword evidence="5" id="KW-0698">rRNA processing</keyword>
<evidence type="ECO:0000256" key="3">
    <source>
        <dbReference type="ARBA" id="ARBA00012140"/>
    </source>
</evidence>
<evidence type="ECO:0000256" key="2">
    <source>
        <dbReference type="ARBA" id="ARBA00004496"/>
    </source>
</evidence>
<keyword evidence="8 13" id="KW-0949">S-adenosyl-L-methionine</keyword>
<evidence type="ECO:0000313" key="14">
    <source>
        <dbReference type="EMBL" id="ART62478.1"/>
    </source>
</evidence>
<dbReference type="InterPro" id="IPR029063">
    <property type="entry name" value="SAM-dependent_MTases_sf"/>
</dbReference>
<evidence type="ECO:0000256" key="11">
    <source>
        <dbReference type="ARBA" id="ARBA00031088"/>
    </source>
</evidence>
<proteinExistence type="inferred from homology"/>
<feature type="binding site" evidence="13">
    <location>
        <begin position="265"/>
        <end position="271"/>
    </location>
    <ligand>
        <name>S-adenosyl-L-methionine</name>
        <dbReference type="ChEBI" id="CHEBI:59789"/>
    </ligand>
</feature>
<dbReference type="GO" id="GO:0003723">
    <property type="term" value="F:RNA binding"/>
    <property type="evidence" value="ECO:0007669"/>
    <property type="project" value="UniProtKB-UniRule"/>
</dbReference>
<dbReference type="SUPFAM" id="SSF53335">
    <property type="entry name" value="S-adenosyl-L-methionine-dependent methyltransferases"/>
    <property type="match status" value="1"/>
</dbReference>
<evidence type="ECO:0000256" key="1">
    <source>
        <dbReference type="ARBA" id="ARBA00002724"/>
    </source>
</evidence>
<dbReference type="PRINTS" id="PR02008">
    <property type="entry name" value="RCMTFAMILY"/>
</dbReference>
<dbReference type="GO" id="GO:0005829">
    <property type="term" value="C:cytosol"/>
    <property type="evidence" value="ECO:0007669"/>
    <property type="project" value="TreeGrafter"/>
</dbReference>
<dbReference type="Pfam" id="PF01029">
    <property type="entry name" value="NusB"/>
    <property type="match status" value="1"/>
</dbReference>
<gene>
    <name evidence="14" type="ORF">B9H00_04945</name>
</gene>
<feature type="active site" description="Nucleophile" evidence="13">
    <location>
        <position position="385"/>
    </location>
</feature>
<keyword evidence="4" id="KW-0963">Cytoplasm</keyword>
<dbReference type="NCBIfam" id="NF008149">
    <property type="entry name" value="PRK10901.1"/>
    <property type="match status" value="1"/>
</dbReference>
<reference evidence="14 15" key="1">
    <citation type="submission" date="2017-05" db="EMBL/GenBank/DDBJ databases">
        <authorList>
            <person name="Song R."/>
            <person name="Chenine A.L."/>
            <person name="Ruprecht R.M."/>
        </authorList>
    </citation>
    <scope>NUCLEOTIDE SEQUENCE [LARGE SCALE GENOMIC DNA]</scope>
    <source>
        <strain evidence="14">SW32</strain>
    </source>
</reference>
<keyword evidence="6 13" id="KW-0489">Methyltransferase</keyword>
<evidence type="ECO:0000313" key="15">
    <source>
        <dbReference type="Proteomes" id="UP000194457"/>
    </source>
</evidence>
<comment type="function">
    <text evidence="1">Specifically methylates the cytosine at position 967 (m5C967) of 16S rRNA.</text>
</comment>
<keyword evidence="9 13" id="KW-0694">RNA-binding</keyword>
<organism evidence="14 15">
    <name type="scientific">Kushneria marisflavi</name>
    <dbReference type="NCBI Taxonomy" id="157779"/>
    <lineage>
        <taxon>Bacteria</taxon>
        <taxon>Pseudomonadati</taxon>
        <taxon>Pseudomonadota</taxon>
        <taxon>Gammaproteobacteria</taxon>
        <taxon>Oceanospirillales</taxon>
        <taxon>Halomonadaceae</taxon>
        <taxon>Kushneria</taxon>
    </lineage>
</organism>
<dbReference type="InterPro" id="IPR023267">
    <property type="entry name" value="RCMT"/>
</dbReference>
<dbReference type="InterPro" id="IPR004573">
    <property type="entry name" value="rRNA_ssu_MeTfrase_B"/>
</dbReference>
<feature type="binding site" evidence="13">
    <location>
        <position position="288"/>
    </location>
    <ligand>
        <name>S-adenosyl-L-methionine</name>
        <dbReference type="ChEBI" id="CHEBI:59789"/>
    </ligand>
</feature>
<evidence type="ECO:0000256" key="10">
    <source>
        <dbReference type="ARBA" id="ARBA00030399"/>
    </source>
</evidence>
<comment type="similarity">
    <text evidence="13">Belongs to the class I-like SAM-binding methyltransferase superfamily. RsmB/NOP family.</text>
</comment>
<dbReference type="Gene3D" id="3.30.70.1170">
    <property type="entry name" value="Sun protein, domain 3"/>
    <property type="match status" value="1"/>
</dbReference>
<dbReference type="PANTHER" id="PTHR22807:SF61">
    <property type="entry name" value="NOL1_NOP2_SUN FAMILY PROTEIN _ ANTITERMINATION NUSB DOMAIN-CONTAINING PROTEIN"/>
    <property type="match status" value="1"/>
</dbReference>
<sequence length="445" mass="48755">MNRPRTQKPKRTMGVRAHAALALAPVLNQRGALTSDVPEGVAPRDQGLYRALCFGVCRALPQLEAIAEKLLKSAFKQRDQDVHALLLIGLYQLYHMRIPTHAAVGETAGGARELNKEWATRVINGCLRRADRERDTLLATVDQSPEAAHWHPQWLLNRLEKAWPDQWQDITAANNVPGPMTLRVNRRHQSREAWLERLEDAGLAARTCAFSDDALTMETPCDVEQLPGFQDGDVSVQDEAAQLAAGLLLEGVESRSAPLRLLDACSAPGGKSAHLLECAPESALTALDSDATRLERVRETLARLKLSATLVATDATEGAWWDGVPFDGILLDAPCSGTGVIRRHPDIKALRREEDIFELTALQARLLDAQWQRLAPGGRLLYATCSVLPEENAEQITAFLARTPDAHAQPITADWGQIAGEGRQLMPTPDGHDGFFYALLEKAAG</sequence>
<dbReference type="Proteomes" id="UP000194457">
    <property type="component" value="Chromosome"/>
</dbReference>
<accession>A0A240ULX4</accession>
<dbReference type="FunFam" id="3.40.50.150:FF:000022">
    <property type="entry name" value="Ribosomal RNA small subunit methyltransferase B"/>
    <property type="match status" value="1"/>
</dbReference>
<dbReference type="Pfam" id="PF22458">
    <property type="entry name" value="RsmF-B_ferredox"/>
    <property type="match status" value="1"/>
</dbReference>
<dbReference type="AlphaFoldDB" id="A0A240ULX4"/>
<comment type="catalytic activity">
    <reaction evidence="12">
        <text>cytidine(967) in 16S rRNA + S-adenosyl-L-methionine = 5-methylcytidine(967) in 16S rRNA + S-adenosyl-L-homocysteine + H(+)</text>
        <dbReference type="Rhea" id="RHEA:42748"/>
        <dbReference type="Rhea" id="RHEA-COMP:10219"/>
        <dbReference type="Rhea" id="RHEA-COMP:10220"/>
        <dbReference type="ChEBI" id="CHEBI:15378"/>
        <dbReference type="ChEBI" id="CHEBI:57856"/>
        <dbReference type="ChEBI" id="CHEBI:59789"/>
        <dbReference type="ChEBI" id="CHEBI:74483"/>
        <dbReference type="ChEBI" id="CHEBI:82748"/>
        <dbReference type="EC" id="2.1.1.176"/>
    </reaction>
</comment>
<keyword evidence="15" id="KW-1185">Reference proteome</keyword>
<dbReference type="SUPFAM" id="SSF48013">
    <property type="entry name" value="NusB-like"/>
    <property type="match status" value="1"/>
</dbReference>
<dbReference type="EMBL" id="CP021358">
    <property type="protein sequence ID" value="ART62478.1"/>
    <property type="molecule type" value="Genomic_DNA"/>
</dbReference>
<protein>
    <recommendedName>
        <fullName evidence="3">16S rRNA (cytosine(967)-C(5))-methyltransferase</fullName>
        <ecNumber evidence="3">2.1.1.176</ecNumber>
    </recommendedName>
    <alternativeName>
        <fullName evidence="10">16S rRNA m5C967 methyltransferase</fullName>
    </alternativeName>
    <alternativeName>
        <fullName evidence="11">rRNA (cytosine-C(5)-)-methyltransferase RsmB</fullName>
    </alternativeName>
</protein>
<keyword evidence="7 13" id="KW-0808">Transferase</keyword>
<dbReference type="EC" id="2.1.1.176" evidence="3"/>
<dbReference type="GO" id="GO:0009383">
    <property type="term" value="F:rRNA (cytosine-C5-)-methyltransferase activity"/>
    <property type="evidence" value="ECO:0007669"/>
    <property type="project" value="TreeGrafter"/>
</dbReference>
<dbReference type="CDD" id="cd02440">
    <property type="entry name" value="AdoMet_MTases"/>
    <property type="match status" value="1"/>
</dbReference>
<feature type="binding site" evidence="13">
    <location>
        <position position="332"/>
    </location>
    <ligand>
        <name>S-adenosyl-L-methionine</name>
        <dbReference type="ChEBI" id="CHEBI:59789"/>
    </ligand>
</feature>
<dbReference type="GO" id="GO:0070475">
    <property type="term" value="P:rRNA base methylation"/>
    <property type="evidence" value="ECO:0007669"/>
    <property type="project" value="TreeGrafter"/>
</dbReference>
<dbReference type="Pfam" id="PF01189">
    <property type="entry name" value="Methyltr_RsmB-F"/>
    <property type="match status" value="1"/>
</dbReference>
<evidence type="ECO:0000256" key="12">
    <source>
        <dbReference type="ARBA" id="ARBA00047283"/>
    </source>
</evidence>
<evidence type="ECO:0000256" key="9">
    <source>
        <dbReference type="ARBA" id="ARBA00022884"/>
    </source>
</evidence>
<dbReference type="KEGG" id="kma:B9H00_04945"/>
<dbReference type="RefSeq" id="WP_086899707.1">
    <property type="nucleotide sequence ID" value="NZ_CP021358.1"/>
</dbReference>
<dbReference type="InterPro" id="IPR054728">
    <property type="entry name" value="RsmB-like_ferredoxin"/>
</dbReference>
<evidence type="ECO:0000256" key="13">
    <source>
        <dbReference type="PROSITE-ProRule" id="PRU01023"/>
    </source>
</evidence>
<dbReference type="InterPro" id="IPR001678">
    <property type="entry name" value="MeTrfase_RsmB-F_NOP2_dom"/>
</dbReference>
<dbReference type="InterPro" id="IPR006027">
    <property type="entry name" value="NusB_RsmB_TIM44"/>
</dbReference>
<dbReference type="InterPro" id="IPR035926">
    <property type="entry name" value="NusB-like_sf"/>
</dbReference>
<evidence type="ECO:0000256" key="5">
    <source>
        <dbReference type="ARBA" id="ARBA00022552"/>
    </source>
</evidence>
<dbReference type="Gene3D" id="1.10.287.730">
    <property type="entry name" value="Helix hairpin bin"/>
    <property type="match status" value="1"/>
</dbReference>
<dbReference type="OrthoDB" id="9810297at2"/>
<dbReference type="NCBIfam" id="TIGR00563">
    <property type="entry name" value="rsmB"/>
    <property type="match status" value="1"/>
</dbReference>
<dbReference type="FunFam" id="3.30.70.1170:FF:000002">
    <property type="entry name" value="Ribosomal RNA small subunit methyltransferase B"/>
    <property type="match status" value="1"/>
</dbReference>
<evidence type="ECO:0000256" key="6">
    <source>
        <dbReference type="ARBA" id="ARBA00022603"/>
    </source>
</evidence>
<evidence type="ECO:0000256" key="8">
    <source>
        <dbReference type="ARBA" id="ARBA00022691"/>
    </source>
</evidence>
<evidence type="ECO:0000256" key="4">
    <source>
        <dbReference type="ARBA" id="ARBA00022490"/>
    </source>
</evidence>
<dbReference type="Gene3D" id="3.40.50.150">
    <property type="entry name" value="Vaccinia Virus protein VP39"/>
    <property type="match status" value="1"/>
</dbReference>
<dbReference type="PANTHER" id="PTHR22807">
    <property type="entry name" value="NOP2 YEAST -RELATED NOL1/NOP2/FMU SUN DOMAIN-CONTAINING"/>
    <property type="match status" value="1"/>
</dbReference>
<dbReference type="Gene3D" id="1.10.940.10">
    <property type="entry name" value="NusB-like"/>
    <property type="match status" value="1"/>
</dbReference>
<comment type="subcellular location">
    <subcellularLocation>
        <location evidence="2">Cytoplasm</location>
    </subcellularLocation>
</comment>